<dbReference type="Proteomes" id="UP000191554">
    <property type="component" value="Unassembled WGS sequence"/>
</dbReference>
<dbReference type="STRING" id="48256.CLHUN_31280"/>
<keyword evidence="3" id="KW-1185">Reference proteome</keyword>
<dbReference type="GO" id="GO:0016747">
    <property type="term" value="F:acyltransferase activity, transferring groups other than amino-acyl groups"/>
    <property type="evidence" value="ECO:0007669"/>
    <property type="project" value="InterPro"/>
</dbReference>
<sequence>MKRIEEFGEISSLIAPYMKKGIMSNNFMVKDGYEAYIGAGDLYYECSDSTLILLLDCRTHWRIFYHIKGLEAGIVLPADKPLVMELVYKNENEAVVSQLDFWGSRGFRPYIYRQRMNGIPEKLLLESAGKGQHAVKNAACKQAGQIRAMIAEMFDPYLGCIPSLDEVLEYINKEEMLVSEDGSGSILGVLHIGSKNSANFVRHLLVHPDARGKGIAKGLLAHFARSVSGQGDGRIQLWVKKDNISARGLYEWAGFKYDGWQSTGLIKNP</sequence>
<dbReference type="PROSITE" id="PS51186">
    <property type="entry name" value="GNAT"/>
    <property type="match status" value="1"/>
</dbReference>
<dbReference type="EC" id="2.3.1.-" evidence="2"/>
<dbReference type="Gene3D" id="3.40.630.30">
    <property type="match status" value="1"/>
</dbReference>
<keyword evidence="2" id="KW-0808">Transferase</keyword>
<protein>
    <submittedName>
        <fullName evidence="2">Acetyltransferase YpeA</fullName>
        <ecNumber evidence="2">2.3.1.-</ecNumber>
    </submittedName>
</protein>
<dbReference type="InterPro" id="IPR050276">
    <property type="entry name" value="MshD_Acetyltransferase"/>
</dbReference>
<reference evidence="2 3" key="1">
    <citation type="submission" date="2017-03" db="EMBL/GenBank/DDBJ databases">
        <title>Genome sequence of Clostridium hungatei DSM 14427.</title>
        <authorList>
            <person name="Poehlein A."/>
            <person name="Daniel R."/>
        </authorList>
    </citation>
    <scope>NUCLEOTIDE SEQUENCE [LARGE SCALE GENOMIC DNA]</scope>
    <source>
        <strain evidence="2 3">DSM 14427</strain>
    </source>
</reference>
<organism evidence="2 3">
    <name type="scientific">Ruminiclostridium hungatei</name>
    <name type="common">Clostridium hungatei</name>
    <dbReference type="NCBI Taxonomy" id="48256"/>
    <lineage>
        <taxon>Bacteria</taxon>
        <taxon>Bacillati</taxon>
        <taxon>Bacillota</taxon>
        <taxon>Clostridia</taxon>
        <taxon>Eubacteriales</taxon>
        <taxon>Oscillospiraceae</taxon>
        <taxon>Ruminiclostridium</taxon>
    </lineage>
</organism>
<dbReference type="Pfam" id="PF13673">
    <property type="entry name" value="Acetyltransf_10"/>
    <property type="match status" value="1"/>
</dbReference>
<evidence type="ECO:0000313" key="3">
    <source>
        <dbReference type="Proteomes" id="UP000191554"/>
    </source>
</evidence>
<feature type="domain" description="N-acetyltransferase" evidence="1">
    <location>
        <begin position="133"/>
        <end position="269"/>
    </location>
</feature>
<dbReference type="SUPFAM" id="SSF55729">
    <property type="entry name" value="Acyl-CoA N-acyltransferases (Nat)"/>
    <property type="match status" value="1"/>
</dbReference>
<dbReference type="InterPro" id="IPR000182">
    <property type="entry name" value="GNAT_dom"/>
</dbReference>
<dbReference type="InterPro" id="IPR016181">
    <property type="entry name" value="Acyl_CoA_acyltransferase"/>
</dbReference>
<dbReference type="RefSeq" id="WP_165755773.1">
    <property type="nucleotide sequence ID" value="NZ_MZGX01000022.1"/>
</dbReference>
<evidence type="ECO:0000313" key="2">
    <source>
        <dbReference type="EMBL" id="OPX42984.1"/>
    </source>
</evidence>
<keyword evidence="2" id="KW-0012">Acyltransferase</keyword>
<dbReference type="EMBL" id="MZGX01000022">
    <property type="protein sequence ID" value="OPX42984.1"/>
    <property type="molecule type" value="Genomic_DNA"/>
</dbReference>
<dbReference type="AlphaFoldDB" id="A0A1V4SGR0"/>
<comment type="caution">
    <text evidence="2">The sequence shown here is derived from an EMBL/GenBank/DDBJ whole genome shotgun (WGS) entry which is preliminary data.</text>
</comment>
<evidence type="ECO:0000259" key="1">
    <source>
        <dbReference type="PROSITE" id="PS51186"/>
    </source>
</evidence>
<dbReference type="CDD" id="cd04301">
    <property type="entry name" value="NAT_SF"/>
    <property type="match status" value="1"/>
</dbReference>
<name>A0A1V4SGR0_RUMHU</name>
<gene>
    <name evidence="2" type="primary">ypeA</name>
    <name evidence="2" type="ORF">CLHUN_31280</name>
</gene>
<dbReference type="PANTHER" id="PTHR43617">
    <property type="entry name" value="L-AMINO ACID N-ACETYLTRANSFERASE"/>
    <property type="match status" value="1"/>
</dbReference>
<proteinExistence type="predicted"/>
<accession>A0A1V4SGR0</accession>